<gene>
    <name evidence="3" type="ORF">ENV17_07560</name>
</gene>
<proteinExistence type="predicted"/>
<name>A0A7C4F9R2_THEPE</name>
<dbReference type="GO" id="GO:0046872">
    <property type="term" value="F:metal ion binding"/>
    <property type="evidence" value="ECO:0007669"/>
    <property type="project" value="InterPro"/>
</dbReference>
<dbReference type="Gene3D" id="2.30.36.100">
    <property type="match status" value="1"/>
</dbReference>
<dbReference type="InterPro" id="IPR005479">
    <property type="entry name" value="CPAse_ATP-bd"/>
</dbReference>
<dbReference type="SUPFAM" id="SSF56059">
    <property type="entry name" value="Glutathione synthetase ATP-binding domain-like"/>
    <property type="match status" value="1"/>
</dbReference>
<keyword evidence="1" id="KW-0067">ATP-binding</keyword>
<organism evidence="3">
    <name type="scientific">Thermofilum pendens</name>
    <dbReference type="NCBI Taxonomy" id="2269"/>
    <lineage>
        <taxon>Archaea</taxon>
        <taxon>Thermoproteota</taxon>
        <taxon>Thermoprotei</taxon>
        <taxon>Thermofilales</taxon>
        <taxon>Thermofilaceae</taxon>
        <taxon>Thermofilum</taxon>
    </lineage>
</organism>
<reference evidence="3" key="1">
    <citation type="journal article" date="2020" name="mSystems">
        <title>Genome- and Community-Level Interaction Insights into Carbon Utilization and Element Cycling Functions of Hydrothermarchaeota in Hydrothermal Sediment.</title>
        <authorList>
            <person name="Zhou Z."/>
            <person name="Liu Y."/>
            <person name="Xu W."/>
            <person name="Pan J."/>
            <person name="Luo Z.H."/>
            <person name="Li M."/>
        </authorList>
    </citation>
    <scope>NUCLEOTIDE SEQUENCE [LARGE SCALE GENOMIC DNA]</scope>
    <source>
        <strain evidence="3">SpSt-735</strain>
    </source>
</reference>
<sequence>MRAVRILVSEYVLSTFQSHYLDLLPEAYAMAITLASSLSIAGCEAYLTLSSRAPKVPWDRVVIVSNESDYHRCLEQAKESFDWVVLVAPPLELIRLSKIVGSSLLGPPHSLVETFSDKLSTFLALRRCGIRTPETVLVKDPVADRAHVSKLSPPYVVKPTLLAGSECVYFAEDESDALRFAVEVAKCDPSGKALVQEYVSGVHGSMSVIYGRNDYLLYSLNLQLITLDSNRLKYTGGVLPLRSSTLKEQAETTLSKLFKCYPMLRGYIGLDVVWDGEDVYIIEVNPRATTSIIGIYEVFPRLGEFLVKSVSNCQEADKHRFLGDLVSDYAYYLVLDREVPVLTNERSISIEGSTRTILVGRSNSRDSILDRISKLIPVARIMYNLANALR</sequence>
<dbReference type="Gene3D" id="3.30.470.20">
    <property type="entry name" value="ATP-grasp fold, B domain"/>
    <property type="match status" value="1"/>
</dbReference>
<dbReference type="EMBL" id="DTFI01000216">
    <property type="protein sequence ID" value="HGI44224.1"/>
    <property type="molecule type" value="Genomic_DNA"/>
</dbReference>
<dbReference type="PROSITE" id="PS00867">
    <property type="entry name" value="CPSASE_2"/>
    <property type="match status" value="1"/>
</dbReference>
<dbReference type="AlphaFoldDB" id="A0A7C4F9R2"/>
<feature type="domain" description="ATP-grasp" evidence="2">
    <location>
        <begin position="122"/>
        <end position="311"/>
    </location>
</feature>
<dbReference type="InterPro" id="IPR003806">
    <property type="entry name" value="ATP-grasp_PylC-type"/>
</dbReference>
<accession>A0A7C4F9R2</accession>
<dbReference type="PROSITE" id="PS50975">
    <property type="entry name" value="ATP_GRASP"/>
    <property type="match status" value="1"/>
</dbReference>
<dbReference type="GO" id="GO:0005524">
    <property type="term" value="F:ATP binding"/>
    <property type="evidence" value="ECO:0007669"/>
    <property type="project" value="UniProtKB-UniRule"/>
</dbReference>
<dbReference type="Pfam" id="PF02655">
    <property type="entry name" value="ATP-grasp_3"/>
    <property type="match status" value="1"/>
</dbReference>
<comment type="caution">
    <text evidence="3">The sequence shown here is derived from an EMBL/GenBank/DDBJ whole genome shotgun (WGS) entry which is preliminary data.</text>
</comment>
<evidence type="ECO:0000313" key="3">
    <source>
        <dbReference type="EMBL" id="HGI44224.1"/>
    </source>
</evidence>
<keyword evidence="1" id="KW-0547">Nucleotide-binding</keyword>
<protein>
    <submittedName>
        <fullName evidence="3">ATP-grasp domain-containing protein</fullName>
    </submittedName>
</protein>
<dbReference type="InterPro" id="IPR011761">
    <property type="entry name" value="ATP-grasp"/>
</dbReference>
<evidence type="ECO:0000256" key="1">
    <source>
        <dbReference type="PROSITE-ProRule" id="PRU00409"/>
    </source>
</evidence>
<evidence type="ECO:0000259" key="2">
    <source>
        <dbReference type="PROSITE" id="PS50975"/>
    </source>
</evidence>